<evidence type="ECO:0000313" key="1">
    <source>
        <dbReference type="EMBL" id="SHH55191.1"/>
    </source>
</evidence>
<accession>A0A1M5TX03</accession>
<gene>
    <name evidence="1" type="ORF">SAMN04488044_2722</name>
</gene>
<dbReference type="Proteomes" id="UP000184211">
    <property type="component" value="Unassembled WGS sequence"/>
</dbReference>
<dbReference type="AlphaFoldDB" id="A0A1M5TX03"/>
<organism evidence="1 2">
    <name type="scientific">Cognatishimia maritima</name>
    <dbReference type="NCBI Taxonomy" id="870908"/>
    <lineage>
        <taxon>Bacteria</taxon>
        <taxon>Pseudomonadati</taxon>
        <taxon>Pseudomonadota</taxon>
        <taxon>Alphaproteobacteria</taxon>
        <taxon>Rhodobacterales</taxon>
        <taxon>Paracoccaceae</taxon>
        <taxon>Cognatishimia</taxon>
    </lineage>
</organism>
<name>A0A1M5TX03_9RHOB</name>
<sequence>MDVKELIERAQGIATHISEASGSDRFRLHDQLHRTLELIKLKGGKVPGKLRRLDLDLVDEALEASFDNVPV</sequence>
<reference evidence="2" key="1">
    <citation type="submission" date="2016-11" db="EMBL/GenBank/DDBJ databases">
        <authorList>
            <person name="Varghese N."/>
            <person name="Submissions S."/>
        </authorList>
    </citation>
    <scope>NUCLEOTIDE SEQUENCE [LARGE SCALE GENOMIC DNA]</scope>
    <source>
        <strain evidence="2">DSM 28223</strain>
    </source>
</reference>
<dbReference type="RefSeq" id="WP_072793576.1">
    <property type="nucleotide sequence ID" value="NZ_FQWM01000006.1"/>
</dbReference>
<evidence type="ECO:0000313" key="2">
    <source>
        <dbReference type="Proteomes" id="UP000184211"/>
    </source>
</evidence>
<dbReference type="EMBL" id="FQWM01000006">
    <property type="protein sequence ID" value="SHH55191.1"/>
    <property type="molecule type" value="Genomic_DNA"/>
</dbReference>
<keyword evidence="2" id="KW-1185">Reference proteome</keyword>
<dbReference type="OrthoDB" id="7667358at2"/>
<protein>
    <submittedName>
        <fullName evidence="1">Uncharacterized protein</fullName>
    </submittedName>
</protein>
<proteinExistence type="predicted"/>